<organism evidence="1 2">
    <name type="scientific">Zizania palustris</name>
    <name type="common">Northern wild rice</name>
    <dbReference type="NCBI Taxonomy" id="103762"/>
    <lineage>
        <taxon>Eukaryota</taxon>
        <taxon>Viridiplantae</taxon>
        <taxon>Streptophyta</taxon>
        <taxon>Embryophyta</taxon>
        <taxon>Tracheophyta</taxon>
        <taxon>Spermatophyta</taxon>
        <taxon>Magnoliopsida</taxon>
        <taxon>Liliopsida</taxon>
        <taxon>Poales</taxon>
        <taxon>Poaceae</taxon>
        <taxon>BOP clade</taxon>
        <taxon>Oryzoideae</taxon>
        <taxon>Oryzeae</taxon>
        <taxon>Zizaniinae</taxon>
        <taxon>Zizania</taxon>
    </lineage>
</organism>
<dbReference type="Proteomes" id="UP000729402">
    <property type="component" value="Unassembled WGS sequence"/>
</dbReference>
<evidence type="ECO:0000313" key="1">
    <source>
        <dbReference type="EMBL" id="KAG8052993.1"/>
    </source>
</evidence>
<evidence type="ECO:0000313" key="2">
    <source>
        <dbReference type="Proteomes" id="UP000729402"/>
    </source>
</evidence>
<reference evidence="1" key="2">
    <citation type="submission" date="2021-02" db="EMBL/GenBank/DDBJ databases">
        <authorList>
            <person name="Kimball J.A."/>
            <person name="Haas M.W."/>
            <person name="Macchietto M."/>
            <person name="Kono T."/>
            <person name="Duquette J."/>
            <person name="Shao M."/>
        </authorList>
    </citation>
    <scope>NUCLEOTIDE SEQUENCE</scope>
    <source>
        <tissue evidence="1">Fresh leaf tissue</tissue>
    </source>
</reference>
<accession>A0A8J5RN75</accession>
<comment type="caution">
    <text evidence="1">The sequence shown here is derived from an EMBL/GenBank/DDBJ whole genome shotgun (WGS) entry which is preliminary data.</text>
</comment>
<sequence>MSLPSAVLTCGLLHRAAPHQERFHQDLAGSIVRLLALFVPPCRMLRLRRLQRRRSLCFQKNMMNNAMAAGGRRKR</sequence>
<reference evidence="1" key="1">
    <citation type="journal article" date="2021" name="bioRxiv">
        <title>Whole Genome Assembly and Annotation of Northern Wild Rice, Zizania palustris L., Supports a Whole Genome Duplication in the Zizania Genus.</title>
        <authorList>
            <person name="Haas M."/>
            <person name="Kono T."/>
            <person name="Macchietto M."/>
            <person name="Millas R."/>
            <person name="McGilp L."/>
            <person name="Shao M."/>
            <person name="Duquette J."/>
            <person name="Hirsch C.N."/>
            <person name="Kimball J."/>
        </authorList>
    </citation>
    <scope>NUCLEOTIDE SEQUENCE</scope>
    <source>
        <tissue evidence="1">Fresh leaf tissue</tissue>
    </source>
</reference>
<dbReference type="EMBL" id="JAAALK010000288">
    <property type="protein sequence ID" value="KAG8052993.1"/>
    <property type="molecule type" value="Genomic_DNA"/>
</dbReference>
<gene>
    <name evidence="1" type="ORF">GUJ93_ZPchr0001g31121</name>
</gene>
<proteinExistence type="predicted"/>
<dbReference type="AlphaFoldDB" id="A0A8J5RN75"/>
<name>A0A8J5RN75_ZIZPA</name>
<protein>
    <submittedName>
        <fullName evidence="1">Uncharacterized protein</fullName>
    </submittedName>
</protein>
<keyword evidence="2" id="KW-1185">Reference proteome</keyword>